<keyword evidence="2" id="KW-0489">Methyltransferase</keyword>
<dbReference type="Pfam" id="PF08241">
    <property type="entry name" value="Methyltransf_11"/>
    <property type="match status" value="1"/>
</dbReference>
<dbReference type="InterPro" id="IPR020027">
    <property type="entry name" value="Pseudamin_synth-assoc_MeTrfase"/>
</dbReference>
<dbReference type="GO" id="GO:0032259">
    <property type="term" value="P:methylation"/>
    <property type="evidence" value="ECO:0007669"/>
    <property type="project" value="UniProtKB-KW"/>
</dbReference>
<name>A0A2I8VIP2_9EURY</name>
<evidence type="ECO:0000259" key="1">
    <source>
        <dbReference type="Pfam" id="PF08241"/>
    </source>
</evidence>
<sequence>MERDPEDLWDGEFGEEYTERNDLSVQEANEISEQRFGVSRTERMERFLGSVDRDARILEVGTNIGTQLKCLESIGFENLYGIDIQKNAVQKAHRTRPELNIIEGSADDIPFKDDFFDLVFTSVVLIHIPPERIETVLDEVVRCTSEWVYGYEYFAEEYTEVQYRGHDELLWKTDFPSLYLERFDLELVEKEFFEYQTDEYDNDTVDVEFLLRTPEA</sequence>
<gene>
    <name evidence="2" type="ORF">C2R22_09270</name>
</gene>
<dbReference type="Proteomes" id="UP000236584">
    <property type="component" value="Chromosome"/>
</dbReference>
<organism evidence="2 3">
    <name type="scientific">Salinigranum rubrum</name>
    <dbReference type="NCBI Taxonomy" id="755307"/>
    <lineage>
        <taxon>Archaea</taxon>
        <taxon>Methanobacteriati</taxon>
        <taxon>Methanobacteriota</taxon>
        <taxon>Stenosarchaea group</taxon>
        <taxon>Halobacteria</taxon>
        <taxon>Halobacteriales</taxon>
        <taxon>Haloferacaceae</taxon>
        <taxon>Salinigranum</taxon>
    </lineage>
</organism>
<evidence type="ECO:0000313" key="2">
    <source>
        <dbReference type="EMBL" id="AUV81813.1"/>
    </source>
</evidence>
<dbReference type="NCBIfam" id="TIGR03587">
    <property type="entry name" value="Pse_Me-ase"/>
    <property type="match status" value="1"/>
</dbReference>
<accession>A0A2I8VIP2</accession>
<dbReference type="InterPro" id="IPR013216">
    <property type="entry name" value="Methyltransf_11"/>
</dbReference>
<keyword evidence="3" id="KW-1185">Reference proteome</keyword>
<feature type="domain" description="Methyltransferase type 11" evidence="1">
    <location>
        <begin position="58"/>
        <end position="144"/>
    </location>
</feature>
<reference evidence="2 3" key="1">
    <citation type="submission" date="2018-01" db="EMBL/GenBank/DDBJ databases">
        <title>Complete genome sequence of Salinigranum rubrum GX10T, an extremely halophilic archaeon isolated from a marine solar saltern.</title>
        <authorList>
            <person name="Han S."/>
        </authorList>
    </citation>
    <scope>NUCLEOTIDE SEQUENCE [LARGE SCALE GENOMIC DNA]</scope>
    <source>
        <strain evidence="2 3">GX10</strain>
    </source>
</reference>
<dbReference type="Gene3D" id="3.40.50.150">
    <property type="entry name" value="Vaccinia Virus protein VP39"/>
    <property type="match status" value="1"/>
</dbReference>
<dbReference type="GeneID" id="35592278"/>
<dbReference type="AlphaFoldDB" id="A0A2I8VIP2"/>
<dbReference type="EMBL" id="CP026309">
    <property type="protein sequence ID" value="AUV81813.1"/>
    <property type="molecule type" value="Genomic_DNA"/>
</dbReference>
<dbReference type="OrthoDB" id="8915at2157"/>
<dbReference type="KEGG" id="srub:C2R22_09270"/>
<dbReference type="GO" id="GO:0008757">
    <property type="term" value="F:S-adenosylmethionine-dependent methyltransferase activity"/>
    <property type="evidence" value="ECO:0007669"/>
    <property type="project" value="InterPro"/>
</dbReference>
<keyword evidence="2" id="KW-0808">Transferase</keyword>
<dbReference type="InterPro" id="IPR029063">
    <property type="entry name" value="SAM-dependent_MTases_sf"/>
</dbReference>
<protein>
    <submittedName>
        <fullName evidence="2">Methyltransferase type 11</fullName>
    </submittedName>
</protein>
<dbReference type="RefSeq" id="WP_103425501.1">
    <property type="nucleotide sequence ID" value="NZ_CP026309.1"/>
</dbReference>
<dbReference type="CDD" id="cd02440">
    <property type="entry name" value="AdoMet_MTases"/>
    <property type="match status" value="1"/>
</dbReference>
<evidence type="ECO:0000313" key="3">
    <source>
        <dbReference type="Proteomes" id="UP000236584"/>
    </source>
</evidence>
<proteinExistence type="predicted"/>
<dbReference type="SUPFAM" id="SSF53335">
    <property type="entry name" value="S-adenosyl-L-methionine-dependent methyltransferases"/>
    <property type="match status" value="1"/>
</dbReference>